<gene>
    <name evidence="1" type="ORF">CONPUDRAFT_57043</name>
</gene>
<dbReference type="GeneID" id="19207849"/>
<keyword evidence="2" id="KW-1185">Reference proteome</keyword>
<evidence type="ECO:0000313" key="2">
    <source>
        <dbReference type="Proteomes" id="UP000053558"/>
    </source>
</evidence>
<dbReference type="RefSeq" id="XP_007769017.1">
    <property type="nucleotide sequence ID" value="XM_007770827.1"/>
</dbReference>
<dbReference type="Proteomes" id="UP000053558">
    <property type="component" value="Unassembled WGS sequence"/>
</dbReference>
<comment type="caution">
    <text evidence="1">The sequence shown here is derived from an EMBL/GenBank/DDBJ whole genome shotgun (WGS) entry which is preliminary data.</text>
</comment>
<dbReference type="KEGG" id="cput:CONPUDRAFT_57043"/>
<evidence type="ECO:0000313" key="1">
    <source>
        <dbReference type="EMBL" id="EIW80340.1"/>
    </source>
</evidence>
<organism evidence="1 2">
    <name type="scientific">Coniophora puteana (strain RWD-64-598)</name>
    <name type="common">Brown rot fungus</name>
    <dbReference type="NCBI Taxonomy" id="741705"/>
    <lineage>
        <taxon>Eukaryota</taxon>
        <taxon>Fungi</taxon>
        <taxon>Dikarya</taxon>
        <taxon>Basidiomycota</taxon>
        <taxon>Agaricomycotina</taxon>
        <taxon>Agaricomycetes</taxon>
        <taxon>Agaricomycetidae</taxon>
        <taxon>Boletales</taxon>
        <taxon>Coniophorineae</taxon>
        <taxon>Coniophoraceae</taxon>
        <taxon>Coniophora</taxon>
    </lineage>
</organism>
<dbReference type="OrthoDB" id="194865at2759"/>
<protein>
    <submittedName>
        <fullName evidence="1">Uncharacterized protein</fullName>
    </submittedName>
</protein>
<dbReference type="AlphaFoldDB" id="A0A5M3MMU6"/>
<sequence length="91" mass="9738">SSCFDQAVMISVPAIELDIRVHYTPPATGNSETSTVTILHPGAAYSGLPFALAAQKITRLTEGDPSVLSLDPRRRGEFSDRTCINGFVSNT</sequence>
<feature type="non-terminal residue" evidence="1">
    <location>
        <position position="1"/>
    </location>
</feature>
<dbReference type="EMBL" id="JH711579">
    <property type="protein sequence ID" value="EIW80340.1"/>
    <property type="molecule type" value="Genomic_DNA"/>
</dbReference>
<proteinExistence type="predicted"/>
<reference evidence="2" key="1">
    <citation type="journal article" date="2012" name="Science">
        <title>The Paleozoic origin of enzymatic lignin decomposition reconstructed from 31 fungal genomes.</title>
        <authorList>
            <person name="Floudas D."/>
            <person name="Binder M."/>
            <person name="Riley R."/>
            <person name="Barry K."/>
            <person name="Blanchette R.A."/>
            <person name="Henrissat B."/>
            <person name="Martinez A.T."/>
            <person name="Otillar R."/>
            <person name="Spatafora J.W."/>
            <person name="Yadav J.S."/>
            <person name="Aerts A."/>
            <person name="Benoit I."/>
            <person name="Boyd A."/>
            <person name="Carlson A."/>
            <person name="Copeland A."/>
            <person name="Coutinho P.M."/>
            <person name="de Vries R.P."/>
            <person name="Ferreira P."/>
            <person name="Findley K."/>
            <person name="Foster B."/>
            <person name="Gaskell J."/>
            <person name="Glotzer D."/>
            <person name="Gorecki P."/>
            <person name="Heitman J."/>
            <person name="Hesse C."/>
            <person name="Hori C."/>
            <person name="Igarashi K."/>
            <person name="Jurgens J.A."/>
            <person name="Kallen N."/>
            <person name="Kersten P."/>
            <person name="Kohler A."/>
            <person name="Kuees U."/>
            <person name="Kumar T.K.A."/>
            <person name="Kuo A."/>
            <person name="LaButti K."/>
            <person name="Larrondo L.F."/>
            <person name="Lindquist E."/>
            <person name="Ling A."/>
            <person name="Lombard V."/>
            <person name="Lucas S."/>
            <person name="Lundell T."/>
            <person name="Martin R."/>
            <person name="McLaughlin D.J."/>
            <person name="Morgenstern I."/>
            <person name="Morin E."/>
            <person name="Murat C."/>
            <person name="Nagy L.G."/>
            <person name="Nolan M."/>
            <person name="Ohm R.A."/>
            <person name="Patyshakuliyeva A."/>
            <person name="Rokas A."/>
            <person name="Ruiz-Duenas F.J."/>
            <person name="Sabat G."/>
            <person name="Salamov A."/>
            <person name="Samejima M."/>
            <person name="Schmutz J."/>
            <person name="Slot J.C."/>
            <person name="St John F."/>
            <person name="Stenlid J."/>
            <person name="Sun H."/>
            <person name="Sun S."/>
            <person name="Syed K."/>
            <person name="Tsang A."/>
            <person name="Wiebenga A."/>
            <person name="Young D."/>
            <person name="Pisabarro A."/>
            <person name="Eastwood D.C."/>
            <person name="Martin F."/>
            <person name="Cullen D."/>
            <person name="Grigoriev I.V."/>
            <person name="Hibbett D.S."/>
        </authorList>
    </citation>
    <scope>NUCLEOTIDE SEQUENCE [LARGE SCALE GENOMIC DNA]</scope>
    <source>
        <strain evidence="2">RWD-64-598 SS2</strain>
    </source>
</reference>
<name>A0A5M3MMU6_CONPW</name>
<accession>A0A5M3MMU6</accession>